<dbReference type="InterPro" id="IPR036691">
    <property type="entry name" value="Endo/exonu/phosph_ase_sf"/>
</dbReference>
<dbReference type="Proteomes" id="UP001358586">
    <property type="component" value="Chromosome 12"/>
</dbReference>
<comment type="caution">
    <text evidence="1">The sequence shown here is derived from an EMBL/GenBank/DDBJ whole genome shotgun (WGS) entry which is preliminary data.</text>
</comment>
<reference evidence="1 2" key="1">
    <citation type="submission" date="2023-03" db="EMBL/GenBank/DDBJ databases">
        <title>WGS of Gossypium arboreum.</title>
        <authorList>
            <person name="Yu D."/>
        </authorList>
    </citation>
    <scope>NUCLEOTIDE SEQUENCE [LARGE SCALE GENOMIC DNA]</scope>
    <source>
        <tissue evidence="1">Leaf</tissue>
    </source>
</reference>
<sequence length="234" mass="27318">MVVSRWLCEADGSQYKTVNLESPNQSILLNDEKDTRQLLGKNMGNQMSYPILNQLGSNQQIIPNVKSQRSNWSKGGTHTNELEYGPMELVSKEENDPIAALEGKKRQCIVEGPLVIAGGRLRSARQMMNFWTVLEDCSFNDLRFIGRWFTWERGRFGFTNIRERLNHGVATLDWVDLFPGYQVQHLSHSFSDHCPILLDTMRVSRNDRHYNSMMFRFEAKWYLENSFEEMVKTW</sequence>
<dbReference type="PANTHER" id="PTHR33710:SF73">
    <property type="entry name" value="ZINC KNUCKLE CX2CX4HX4C DOMAIN-CONTAINING PROTEIN"/>
    <property type="match status" value="1"/>
</dbReference>
<keyword evidence="2" id="KW-1185">Reference proteome</keyword>
<dbReference type="PANTHER" id="PTHR33710">
    <property type="entry name" value="BNAC02G09200D PROTEIN"/>
    <property type="match status" value="1"/>
</dbReference>
<organism evidence="1 2">
    <name type="scientific">Gossypium arboreum</name>
    <name type="common">Tree cotton</name>
    <name type="synonym">Gossypium nanking</name>
    <dbReference type="NCBI Taxonomy" id="29729"/>
    <lineage>
        <taxon>Eukaryota</taxon>
        <taxon>Viridiplantae</taxon>
        <taxon>Streptophyta</taxon>
        <taxon>Embryophyta</taxon>
        <taxon>Tracheophyta</taxon>
        <taxon>Spermatophyta</taxon>
        <taxon>Magnoliopsida</taxon>
        <taxon>eudicotyledons</taxon>
        <taxon>Gunneridae</taxon>
        <taxon>Pentapetalae</taxon>
        <taxon>rosids</taxon>
        <taxon>malvids</taxon>
        <taxon>Malvales</taxon>
        <taxon>Malvaceae</taxon>
        <taxon>Malvoideae</taxon>
        <taxon>Gossypium</taxon>
    </lineage>
</organism>
<proteinExistence type="predicted"/>
<protein>
    <recommendedName>
        <fullName evidence="3">Reverse transcriptase</fullName>
    </recommendedName>
</protein>
<evidence type="ECO:0000313" key="2">
    <source>
        <dbReference type="Proteomes" id="UP001358586"/>
    </source>
</evidence>
<dbReference type="SUPFAM" id="SSF56219">
    <property type="entry name" value="DNase I-like"/>
    <property type="match status" value="1"/>
</dbReference>
<name>A0ABR0MJS6_GOSAR</name>
<accession>A0ABR0MJS6</accession>
<dbReference type="EMBL" id="JARKNE010000012">
    <property type="protein sequence ID" value="KAK5774271.1"/>
    <property type="molecule type" value="Genomic_DNA"/>
</dbReference>
<evidence type="ECO:0000313" key="1">
    <source>
        <dbReference type="EMBL" id="KAK5774271.1"/>
    </source>
</evidence>
<gene>
    <name evidence="1" type="ORF">PVK06_042126</name>
</gene>
<evidence type="ECO:0008006" key="3">
    <source>
        <dbReference type="Google" id="ProtNLM"/>
    </source>
</evidence>